<keyword evidence="4" id="KW-1185">Reference proteome</keyword>
<dbReference type="EMBL" id="BAABAL010000018">
    <property type="protein sequence ID" value="GAA4022534.1"/>
    <property type="molecule type" value="Genomic_DNA"/>
</dbReference>
<keyword evidence="2" id="KW-0349">Heme</keyword>
<dbReference type="InterPro" id="IPR001128">
    <property type="entry name" value="Cyt_P450"/>
</dbReference>
<reference evidence="4" key="1">
    <citation type="journal article" date="2019" name="Int. J. Syst. Evol. Microbiol.">
        <title>The Global Catalogue of Microorganisms (GCM) 10K type strain sequencing project: providing services to taxonomists for standard genome sequencing and annotation.</title>
        <authorList>
            <consortium name="The Broad Institute Genomics Platform"/>
            <consortium name="The Broad Institute Genome Sequencing Center for Infectious Disease"/>
            <person name="Wu L."/>
            <person name="Ma J."/>
        </authorList>
    </citation>
    <scope>NUCLEOTIDE SEQUENCE [LARGE SCALE GENOMIC DNA]</scope>
    <source>
        <strain evidence="4">JCM 17342</strain>
    </source>
</reference>
<keyword evidence="2" id="KW-0479">Metal-binding</keyword>
<keyword evidence="2" id="KW-0503">Monooxygenase</keyword>
<organism evidence="3 4">
    <name type="scientific">Allokutzneria multivorans</name>
    <dbReference type="NCBI Taxonomy" id="1142134"/>
    <lineage>
        <taxon>Bacteria</taxon>
        <taxon>Bacillati</taxon>
        <taxon>Actinomycetota</taxon>
        <taxon>Actinomycetes</taxon>
        <taxon>Pseudonocardiales</taxon>
        <taxon>Pseudonocardiaceae</taxon>
        <taxon>Allokutzneria</taxon>
    </lineage>
</organism>
<dbReference type="PANTHER" id="PTHR46696">
    <property type="entry name" value="P450, PUTATIVE (EUROFUNG)-RELATED"/>
    <property type="match status" value="1"/>
</dbReference>
<accession>A0ABP7T8B7</accession>
<dbReference type="InterPro" id="IPR017972">
    <property type="entry name" value="Cyt_P450_CS"/>
</dbReference>
<dbReference type="Pfam" id="PF00067">
    <property type="entry name" value="p450"/>
    <property type="match status" value="1"/>
</dbReference>
<dbReference type="Proteomes" id="UP001501747">
    <property type="component" value="Unassembled WGS sequence"/>
</dbReference>
<keyword evidence="2" id="KW-0560">Oxidoreductase</keyword>
<dbReference type="PRINTS" id="PR00385">
    <property type="entry name" value="P450"/>
</dbReference>
<dbReference type="InterPro" id="IPR036396">
    <property type="entry name" value="Cyt_P450_sf"/>
</dbReference>
<dbReference type="SUPFAM" id="SSF48264">
    <property type="entry name" value="Cytochrome P450"/>
    <property type="match status" value="1"/>
</dbReference>
<gene>
    <name evidence="3" type="ORF">GCM10022247_53470</name>
</gene>
<keyword evidence="2" id="KW-0408">Iron</keyword>
<dbReference type="PRINTS" id="PR00359">
    <property type="entry name" value="BP450"/>
</dbReference>
<comment type="similarity">
    <text evidence="1 2">Belongs to the cytochrome P450 family.</text>
</comment>
<name>A0ABP7T8B7_9PSEU</name>
<dbReference type="CDD" id="cd11033">
    <property type="entry name" value="CYP142-like"/>
    <property type="match status" value="1"/>
</dbReference>
<dbReference type="PROSITE" id="PS00086">
    <property type="entry name" value="CYTOCHROME_P450"/>
    <property type="match status" value="1"/>
</dbReference>
<sequence length="404" mass="44945">MRTADIDVLSCHVYADGVPHDQLAHLRRTAPVHRQDIPDPHLLDSAWVITKAEDVRAISTRPEIFSSAQGISLRAQRTAAAKKLDVGNFINLDDPEHRRLRTLVGKGFTPRIVRRFEEDHRALAEGIVGRALRLGTFDFVAEVSAELPLLAICKLLGVPEADRALFYRWSNVLMGAEDPDYARPQAELAEIVVRFRQYVLELVAVRRADPREDILSTLGTSTLAEQDLTDDEIAGFALLLMVAGNETTRNTLSHGLIALMEHPEQWQALRADPSLLDGAVEEIIRWASPVNYMARTVVRDTSLRGARLREGERVALMYASANRDEDVIPDGDAFDITRGEQRHLSFGIGPHFCLGAHLARGEAKAVLAELLRRVESFHPAGPVRRLRSSFVHGIKELPVTARLA</sequence>
<protein>
    <submittedName>
        <fullName evidence="3">Cytochrome P450</fullName>
    </submittedName>
</protein>
<dbReference type="PANTHER" id="PTHR46696:SF4">
    <property type="entry name" value="BIOTIN BIOSYNTHESIS CYTOCHROME P450"/>
    <property type="match status" value="1"/>
</dbReference>
<evidence type="ECO:0000313" key="4">
    <source>
        <dbReference type="Proteomes" id="UP001501747"/>
    </source>
</evidence>
<proteinExistence type="inferred from homology"/>
<dbReference type="InterPro" id="IPR002397">
    <property type="entry name" value="Cyt_P450_B"/>
</dbReference>
<comment type="caution">
    <text evidence="3">The sequence shown here is derived from an EMBL/GenBank/DDBJ whole genome shotgun (WGS) entry which is preliminary data.</text>
</comment>
<evidence type="ECO:0000313" key="3">
    <source>
        <dbReference type="EMBL" id="GAA4022534.1"/>
    </source>
</evidence>
<evidence type="ECO:0000256" key="2">
    <source>
        <dbReference type="RuleBase" id="RU000461"/>
    </source>
</evidence>
<dbReference type="Gene3D" id="1.10.630.10">
    <property type="entry name" value="Cytochrome P450"/>
    <property type="match status" value="1"/>
</dbReference>
<evidence type="ECO:0000256" key="1">
    <source>
        <dbReference type="ARBA" id="ARBA00010617"/>
    </source>
</evidence>
<dbReference type="RefSeq" id="WP_344880200.1">
    <property type="nucleotide sequence ID" value="NZ_BAABAL010000018.1"/>
</dbReference>